<accession>A0A1L8CWC1</accession>
<keyword evidence="2" id="KW-1185">Reference proteome</keyword>
<gene>
    <name evidence="1" type="ORF">cpu_17030</name>
</gene>
<sequence length="178" mass="20179">MFMRIVRIGDKVISRDKIDRMVDEILRLRSQGYSQQETANILGLERTFISRLEGIGEIRKGTKIAVFGFPLKNTEELMKVCQEEGVDFTLLMTDKERWEFIEGKSAAELVNLLMELIAAAQQFDTVIMIGSDMRVKVAQAIVDREVIGITIGQTPIEEDVYLDPEILREAIKSVRGGK</sequence>
<reference evidence="2" key="1">
    <citation type="submission" date="2016-12" db="EMBL/GenBank/DDBJ databases">
        <title>Draft Genome Sequences od Carboxydothermus pertinax and islandicus, Hydrogenogenic Carboxydotrophic Bacteria.</title>
        <authorList>
            <person name="Fukuyama Y."/>
            <person name="Ohmae K."/>
            <person name="Yoneda Y."/>
            <person name="Yoshida T."/>
            <person name="Sako Y."/>
        </authorList>
    </citation>
    <scope>NUCLEOTIDE SEQUENCE [LARGE SCALE GENOMIC DNA]</scope>
    <source>
        <strain evidence="2">Ug1</strain>
    </source>
</reference>
<dbReference type="AlphaFoldDB" id="A0A1L8CWC1"/>
<evidence type="ECO:0000313" key="2">
    <source>
        <dbReference type="Proteomes" id="UP000187485"/>
    </source>
</evidence>
<organism evidence="1 2">
    <name type="scientific">Carboxydothermus pertinax</name>
    <dbReference type="NCBI Taxonomy" id="870242"/>
    <lineage>
        <taxon>Bacteria</taxon>
        <taxon>Bacillati</taxon>
        <taxon>Bacillota</taxon>
        <taxon>Clostridia</taxon>
        <taxon>Thermoanaerobacterales</taxon>
        <taxon>Thermoanaerobacteraceae</taxon>
        <taxon>Carboxydothermus</taxon>
    </lineage>
</organism>
<dbReference type="STRING" id="870242.cpu_17030"/>
<name>A0A1L8CWC1_9THEO</name>
<evidence type="ECO:0000313" key="1">
    <source>
        <dbReference type="EMBL" id="GAV23193.1"/>
    </source>
</evidence>
<protein>
    <recommendedName>
        <fullName evidence="3">Transcriptional regulator</fullName>
    </recommendedName>
</protein>
<dbReference type="EMBL" id="BDJK01000036">
    <property type="protein sequence ID" value="GAV23193.1"/>
    <property type="molecule type" value="Genomic_DNA"/>
</dbReference>
<comment type="caution">
    <text evidence="1">The sequence shown here is derived from an EMBL/GenBank/DDBJ whole genome shotgun (WGS) entry which is preliminary data.</text>
</comment>
<evidence type="ECO:0008006" key="3">
    <source>
        <dbReference type="Google" id="ProtNLM"/>
    </source>
</evidence>
<proteinExistence type="predicted"/>
<dbReference type="Proteomes" id="UP000187485">
    <property type="component" value="Unassembled WGS sequence"/>
</dbReference>